<organism evidence="2 3">
    <name type="scientific">Sordaria brevicollis</name>
    <dbReference type="NCBI Taxonomy" id="83679"/>
    <lineage>
        <taxon>Eukaryota</taxon>
        <taxon>Fungi</taxon>
        <taxon>Dikarya</taxon>
        <taxon>Ascomycota</taxon>
        <taxon>Pezizomycotina</taxon>
        <taxon>Sordariomycetes</taxon>
        <taxon>Sordariomycetidae</taxon>
        <taxon>Sordariales</taxon>
        <taxon>Sordariaceae</taxon>
        <taxon>Sordaria</taxon>
    </lineage>
</organism>
<name>A0AAE0UEB6_SORBR</name>
<comment type="caution">
    <text evidence="2">The sequence shown here is derived from an EMBL/GenBank/DDBJ whole genome shotgun (WGS) entry which is preliminary data.</text>
</comment>
<sequence>MRARCITRKLEKALHRLPKHSEQSLSRVRALINAEHLSLGNKQPFKTIQGRFDLENLYIVIPPSDERLNSAHVPSVCISDWRVCCGGHSMFDLGPLMADLVVLSEQNITLAEEVALGFIRGYFARAKNNHWSEQEFMCHVMVYTGVFVIIRCLKVCGKKTHAKKKHEKKNDGTGKDQNNGKNNNTGRENGTPNYATRAP</sequence>
<reference evidence="2" key="2">
    <citation type="submission" date="2023-07" db="EMBL/GenBank/DDBJ databases">
        <authorList>
            <consortium name="Lawrence Berkeley National Laboratory"/>
            <person name="Haridas S."/>
            <person name="Hensen N."/>
            <person name="Bonometti L."/>
            <person name="Westerberg I."/>
            <person name="Brannstrom I.O."/>
            <person name="Guillou S."/>
            <person name="Cros-Aarteil S."/>
            <person name="Calhoun S."/>
            <person name="Kuo A."/>
            <person name="Mondo S."/>
            <person name="Pangilinan J."/>
            <person name="Riley R."/>
            <person name="LaButti K."/>
            <person name="Andreopoulos B."/>
            <person name="Lipzen A."/>
            <person name="Chen C."/>
            <person name="Yanf M."/>
            <person name="Daum C."/>
            <person name="Ng V."/>
            <person name="Clum A."/>
            <person name="Steindorff A."/>
            <person name="Ohm R."/>
            <person name="Martin F."/>
            <person name="Silar P."/>
            <person name="Natvig D."/>
            <person name="Lalanne C."/>
            <person name="Gautier V."/>
            <person name="Ament-velasquez S.L."/>
            <person name="Kruys A."/>
            <person name="Hutchinson M.I."/>
            <person name="Powell A.J."/>
            <person name="Barry K."/>
            <person name="Miller A.N."/>
            <person name="Grigoriev I.V."/>
            <person name="Debuchy R."/>
            <person name="Gladieux P."/>
            <person name="Thoren M.H."/>
            <person name="Johannesson H."/>
        </authorList>
    </citation>
    <scope>NUCLEOTIDE SEQUENCE</scope>
    <source>
        <strain evidence="2">FGSC 1904</strain>
    </source>
</reference>
<evidence type="ECO:0000256" key="1">
    <source>
        <dbReference type="SAM" id="MobiDB-lite"/>
    </source>
</evidence>
<feature type="compositionally biased region" description="Polar residues" evidence="1">
    <location>
        <begin position="187"/>
        <end position="199"/>
    </location>
</feature>
<dbReference type="AlphaFoldDB" id="A0AAE0UEB6"/>
<evidence type="ECO:0000313" key="2">
    <source>
        <dbReference type="EMBL" id="KAK3401002.1"/>
    </source>
</evidence>
<dbReference type="Proteomes" id="UP001281003">
    <property type="component" value="Unassembled WGS sequence"/>
</dbReference>
<accession>A0AAE0UEB6</accession>
<keyword evidence="3" id="KW-1185">Reference proteome</keyword>
<proteinExistence type="predicted"/>
<feature type="compositionally biased region" description="Low complexity" evidence="1">
    <location>
        <begin position="175"/>
        <end position="186"/>
    </location>
</feature>
<gene>
    <name evidence="2" type="ORF">B0T20DRAFT_158971</name>
</gene>
<evidence type="ECO:0000313" key="3">
    <source>
        <dbReference type="Proteomes" id="UP001281003"/>
    </source>
</evidence>
<dbReference type="EMBL" id="JAUTDP010000003">
    <property type="protein sequence ID" value="KAK3401002.1"/>
    <property type="molecule type" value="Genomic_DNA"/>
</dbReference>
<protein>
    <submittedName>
        <fullName evidence="2">Uncharacterized protein</fullName>
    </submittedName>
</protein>
<reference evidence="2" key="1">
    <citation type="journal article" date="2023" name="Mol. Phylogenet. Evol.">
        <title>Genome-scale phylogeny and comparative genomics of the fungal order Sordariales.</title>
        <authorList>
            <person name="Hensen N."/>
            <person name="Bonometti L."/>
            <person name="Westerberg I."/>
            <person name="Brannstrom I.O."/>
            <person name="Guillou S."/>
            <person name="Cros-Aarteil S."/>
            <person name="Calhoun S."/>
            <person name="Haridas S."/>
            <person name="Kuo A."/>
            <person name="Mondo S."/>
            <person name="Pangilinan J."/>
            <person name="Riley R."/>
            <person name="LaButti K."/>
            <person name="Andreopoulos B."/>
            <person name="Lipzen A."/>
            <person name="Chen C."/>
            <person name="Yan M."/>
            <person name="Daum C."/>
            <person name="Ng V."/>
            <person name="Clum A."/>
            <person name="Steindorff A."/>
            <person name="Ohm R.A."/>
            <person name="Martin F."/>
            <person name="Silar P."/>
            <person name="Natvig D.O."/>
            <person name="Lalanne C."/>
            <person name="Gautier V."/>
            <person name="Ament-Velasquez S.L."/>
            <person name="Kruys A."/>
            <person name="Hutchinson M.I."/>
            <person name="Powell A.J."/>
            <person name="Barry K."/>
            <person name="Miller A.N."/>
            <person name="Grigoriev I.V."/>
            <person name="Debuchy R."/>
            <person name="Gladieux P."/>
            <person name="Hiltunen Thoren M."/>
            <person name="Johannesson H."/>
        </authorList>
    </citation>
    <scope>NUCLEOTIDE SEQUENCE</scope>
    <source>
        <strain evidence="2">FGSC 1904</strain>
    </source>
</reference>
<feature type="region of interest" description="Disordered" evidence="1">
    <location>
        <begin position="161"/>
        <end position="199"/>
    </location>
</feature>